<dbReference type="RefSeq" id="WP_263372042.1">
    <property type="nucleotide sequence ID" value="NZ_JAGSYD010000003.1"/>
</dbReference>
<evidence type="ECO:0000313" key="2">
    <source>
        <dbReference type="EMBL" id="MFC6645686.1"/>
    </source>
</evidence>
<gene>
    <name evidence="2" type="ORF">ACFQBQ_08845</name>
</gene>
<dbReference type="Proteomes" id="UP001596391">
    <property type="component" value="Unassembled WGS sequence"/>
</dbReference>
<proteinExistence type="predicted"/>
<reference evidence="3" key="1">
    <citation type="journal article" date="2019" name="Int. J. Syst. Evol. Microbiol.">
        <title>The Global Catalogue of Microorganisms (GCM) 10K type strain sequencing project: providing services to taxonomists for standard genome sequencing and annotation.</title>
        <authorList>
            <consortium name="The Broad Institute Genomics Platform"/>
            <consortium name="The Broad Institute Genome Sequencing Center for Infectious Disease"/>
            <person name="Wu L."/>
            <person name="Ma J."/>
        </authorList>
    </citation>
    <scope>NUCLEOTIDE SEQUENCE [LARGE SCALE GENOMIC DNA]</scope>
    <source>
        <strain evidence="3">CGMCC 1.16026</strain>
    </source>
</reference>
<comment type="caution">
    <text evidence="2">The sequence shown here is derived from an EMBL/GenBank/DDBJ whole genome shotgun (WGS) entry which is preliminary data.</text>
</comment>
<feature type="region of interest" description="Disordered" evidence="1">
    <location>
        <begin position="27"/>
        <end position="60"/>
    </location>
</feature>
<sequence>MNVTALLRELDTEIARLQKARETIAALSTGAPAKRGPGRPKATTTVAAPARKKRTMSPEARAKIAAAAKKRWAAQKKATK</sequence>
<accession>A0ABW1ZAE5</accession>
<name>A0ABW1ZAE5_9BACT</name>
<dbReference type="EMBL" id="JBHSWI010000001">
    <property type="protein sequence ID" value="MFC6645686.1"/>
    <property type="molecule type" value="Genomic_DNA"/>
</dbReference>
<keyword evidence="3" id="KW-1185">Reference proteome</keyword>
<evidence type="ECO:0000256" key="1">
    <source>
        <dbReference type="SAM" id="MobiDB-lite"/>
    </source>
</evidence>
<evidence type="ECO:0000313" key="3">
    <source>
        <dbReference type="Proteomes" id="UP001596391"/>
    </source>
</evidence>
<organism evidence="2 3">
    <name type="scientific">Granulicella cerasi</name>
    <dbReference type="NCBI Taxonomy" id="741063"/>
    <lineage>
        <taxon>Bacteria</taxon>
        <taxon>Pseudomonadati</taxon>
        <taxon>Acidobacteriota</taxon>
        <taxon>Terriglobia</taxon>
        <taxon>Terriglobales</taxon>
        <taxon>Acidobacteriaceae</taxon>
        <taxon>Granulicella</taxon>
    </lineage>
</organism>
<protein>
    <submittedName>
        <fullName evidence="2">Uncharacterized protein</fullName>
    </submittedName>
</protein>